<accession>A0A225VCB5</accession>
<dbReference type="OrthoDB" id="168086at2759"/>
<dbReference type="GO" id="GO:0003676">
    <property type="term" value="F:nucleic acid binding"/>
    <property type="evidence" value="ECO:0007669"/>
    <property type="project" value="InterPro"/>
</dbReference>
<evidence type="ECO:0000313" key="1">
    <source>
        <dbReference type="EMBL" id="OWZ03151.1"/>
    </source>
</evidence>
<evidence type="ECO:0000313" key="2">
    <source>
        <dbReference type="Proteomes" id="UP000198211"/>
    </source>
</evidence>
<sequence length="170" mass="19923">MVKTLFENANYLQNRLSNRDSCNHPIRPEVFLDESYRNVKHGLVKTKSDFQKVVVVQGYFTYGWCKLPQTPRESSSNKKHSQGRHSNMLLQLVKAHKDKPRYIAQQVANEHGHSLVDTPPYHPELQNIEMVWGRVKPKIARQPAENLTDLSLKLTVEFARIRSKNWHKFY</sequence>
<dbReference type="PANTHER" id="PTHR33939">
    <property type="entry name" value="PROTEIN CBG22215"/>
    <property type="match status" value="1"/>
</dbReference>
<dbReference type="PANTHER" id="PTHR33939:SF1">
    <property type="entry name" value="DUF4371 DOMAIN-CONTAINING PROTEIN"/>
    <property type="match status" value="1"/>
</dbReference>
<dbReference type="EMBL" id="NBNE01005695">
    <property type="protein sequence ID" value="OWZ03151.1"/>
    <property type="molecule type" value="Genomic_DNA"/>
</dbReference>
<reference evidence="2" key="1">
    <citation type="submission" date="2017-03" db="EMBL/GenBank/DDBJ databases">
        <title>Phytopthora megakarya and P. palmivora, two closely related causual agents of cacao black pod achieved similar genome size and gene model numbers by different mechanisms.</title>
        <authorList>
            <person name="Ali S."/>
            <person name="Shao J."/>
            <person name="Larry D.J."/>
            <person name="Kronmiller B."/>
            <person name="Shen D."/>
            <person name="Strem M.D."/>
            <person name="Melnick R.L."/>
            <person name="Guiltinan M.J."/>
            <person name="Tyler B.M."/>
            <person name="Meinhardt L.W."/>
            <person name="Bailey B.A."/>
        </authorList>
    </citation>
    <scope>NUCLEOTIDE SEQUENCE [LARGE SCALE GENOMIC DNA]</scope>
    <source>
        <strain evidence="2">zdho120</strain>
    </source>
</reference>
<name>A0A225VCB5_9STRA</name>
<protein>
    <recommendedName>
        <fullName evidence="3">Tc1-like transposase DDE domain-containing protein</fullName>
    </recommendedName>
</protein>
<gene>
    <name evidence="1" type="ORF">PHMEG_00025166</name>
</gene>
<proteinExistence type="predicted"/>
<dbReference type="AlphaFoldDB" id="A0A225VCB5"/>
<dbReference type="Gene3D" id="3.30.420.10">
    <property type="entry name" value="Ribonuclease H-like superfamily/Ribonuclease H"/>
    <property type="match status" value="1"/>
</dbReference>
<keyword evidence="2" id="KW-1185">Reference proteome</keyword>
<dbReference type="Proteomes" id="UP000198211">
    <property type="component" value="Unassembled WGS sequence"/>
</dbReference>
<comment type="caution">
    <text evidence="1">The sequence shown here is derived from an EMBL/GenBank/DDBJ whole genome shotgun (WGS) entry which is preliminary data.</text>
</comment>
<organism evidence="1 2">
    <name type="scientific">Phytophthora megakarya</name>
    <dbReference type="NCBI Taxonomy" id="4795"/>
    <lineage>
        <taxon>Eukaryota</taxon>
        <taxon>Sar</taxon>
        <taxon>Stramenopiles</taxon>
        <taxon>Oomycota</taxon>
        <taxon>Peronosporomycetes</taxon>
        <taxon>Peronosporales</taxon>
        <taxon>Peronosporaceae</taxon>
        <taxon>Phytophthora</taxon>
    </lineage>
</organism>
<evidence type="ECO:0008006" key="3">
    <source>
        <dbReference type="Google" id="ProtNLM"/>
    </source>
</evidence>
<dbReference type="InterPro" id="IPR036397">
    <property type="entry name" value="RNaseH_sf"/>
</dbReference>